<dbReference type="Gene3D" id="3.90.1230.10">
    <property type="entry name" value="Nitric Oxide Synthase, Chain A, domain 3"/>
    <property type="match status" value="1"/>
</dbReference>
<comment type="similarity">
    <text evidence="3 11">Belongs to the NOS family. Bacterial NOS oxygenase subfamily.</text>
</comment>
<evidence type="ECO:0000256" key="7">
    <source>
        <dbReference type="ARBA" id="ARBA00022723"/>
    </source>
</evidence>
<dbReference type="OrthoDB" id="3398374at2"/>
<name>A0A143HG87_9BACL</name>
<dbReference type="InterPro" id="IPR044943">
    <property type="entry name" value="NOS_dom_1"/>
</dbReference>
<dbReference type="Gene3D" id="3.90.440.10">
    <property type="entry name" value="Nitric Oxide Synthase,Heme Domain,Chain A domain 2"/>
    <property type="match status" value="1"/>
</dbReference>
<dbReference type="PANTHER" id="PTHR43410">
    <property type="entry name" value="NITRIC OXIDE SYNTHASE OXYGENASE"/>
    <property type="match status" value="1"/>
</dbReference>
<comment type="subunit">
    <text evidence="11">Homodimer.</text>
</comment>
<dbReference type="GO" id="GO:0006809">
    <property type="term" value="P:nitric oxide biosynthetic process"/>
    <property type="evidence" value="ECO:0007669"/>
    <property type="project" value="InterPro"/>
</dbReference>
<keyword evidence="9 11" id="KW-0408">Iron</keyword>
<sequence>MAIIDEAVAFLTLYYKENHLPDEQLDHRLKEVRQEIEENGSYNHTPEELSYGAQVAWRNSNKCIGRLFWKTLQVKDERGVLEEETIFQKLISHIEYAFNNGKIKPCITIFEPGRVRIWNHQLIRYAGYECEDQTIVGDADSVAFTNECLKLGWKGKRGQFDVLPLVIQVDNRPPKFFEIPSIYINEVEIRHPEYSWFSELHLKWYAVPIISSMPLEIGGVVYTAAPFNGWYMGTEIGARNLADENRYNQLPLIAKKMGLDMRSNTNLWQDRALIELNEAVLYSFREDGVSIVDHHTAAQQFKRFEMNEEAENRDVTGNWTWLIPPLSPALTHIFHKPYKNKKNSPVYSYRSSPFKILED</sequence>
<dbReference type="CDD" id="cd00575">
    <property type="entry name" value="NOS_oxygenase"/>
    <property type="match status" value="1"/>
</dbReference>
<feature type="binding site" description="axial binding residue" evidence="12">
    <location>
        <position position="63"/>
    </location>
    <ligand>
        <name>heme</name>
        <dbReference type="ChEBI" id="CHEBI:30413"/>
    </ligand>
    <ligandPart>
        <name>Fe</name>
        <dbReference type="ChEBI" id="CHEBI:18248"/>
    </ligandPart>
</feature>
<evidence type="ECO:0000313" key="15">
    <source>
        <dbReference type="Proteomes" id="UP000076021"/>
    </source>
</evidence>
<evidence type="ECO:0000256" key="4">
    <source>
        <dbReference type="ARBA" id="ARBA00012735"/>
    </source>
</evidence>
<evidence type="ECO:0000256" key="1">
    <source>
        <dbReference type="ARBA" id="ARBA00001971"/>
    </source>
</evidence>
<evidence type="ECO:0000313" key="14">
    <source>
        <dbReference type="EMBL" id="AMX00734.1"/>
    </source>
</evidence>
<dbReference type="AlphaFoldDB" id="A0A143HG87"/>
<dbReference type="KEGG" id="rst:ATY39_15805"/>
<evidence type="ECO:0000256" key="2">
    <source>
        <dbReference type="ARBA" id="ARBA00002642"/>
    </source>
</evidence>
<reference evidence="15" key="2">
    <citation type="submission" date="2016-03" db="EMBL/GenBank/DDBJ databases">
        <authorList>
            <person name="Ploux O."/>
        </authorList>
    </citation>
    <scope>NUCLEOTIDE SEQUENCE [LARGE SCALE GENOMIC DNA]</scope>
    <source>
        <strain evidence="15">PP9</strain>
    </source>
</reference>
<organism evidence="14 15">
    <name type="scientific">Rummeliibacillus stabekisii</name>
    <dbReference type="NCBI Taxonomy" id="241244"/>
    <lineage>
        <taxon>Bacteria</taxon>
        <taxon>Bacillati</taxon>
        <taxon>Bacillota</taxon>
        <taxon>Bacilli</taxon>
        <taxon>Bacillales</taxon>
        <taxon>Caryophanaceae</taxon>
        <taxon>Rummeliibacillus</taxon>
    </lineage>
</organism>
<dbReference type="Proteomes" id="UP000076021">
    <property type="component" value="Chromosome"/>
</dbReference>
<accession>A0A143HG87</accession>
<proteinExistence type="inferred from homology"/>
<evidence type="ECO:0000256" key="8">
    <source>
        <dbReference type="ARBA" id="ARBA00023002"/>
    </source>
</evidence>
<dbReference type="Gene3D" id="3.90.340.10">
    <property type="entry name" value="Nitric Oxide Synthase, Chain A, domain 1"/>
    <property type="match status" value="1"/>
</dbReference>
<dbReference type="SUPFAM" id="SSF56512">
    <property type="entry name" value="Nitric oxide (NO) synthase oxygenase domain"/>
    <property type="match status" value="1"/>
</dbReference>
<evidence type="ECO:0000259" key="13">
    <source>
        <dbReference type="Pfam" id="PF02898"/>
    </source>
</evidence>
<dbReference type="GO" id="GO:0004517">
    <property type="term" value="F:nitric-oxide synthase activity"/>
    <property type="evidence" value="ECO:0007669"/>
    <property type="project" value="InterPro"/>
</dbReference>
<keyword evidence="15" id="KW-1185">Reference proteome</keyword>
<comment type="function">
    <text evidence="2 11">Catalyzes the production of nitric oxide.</text>
</comment>
<evidence type="ECO:0000256" key="9">
    <source>
        <dbReference type="ARBA" id="ARBA00023004"/>
    </source>
</evidence>
<feature type="domain" description="Nitric oxide synthase (NOS)" evidence="13">
    <location>
        <begin position="3"/>
        <end position="354"/>
    </location>
</feature>
<evidence type="ECO:0000256" key="11">
    <source>
        <dbReference type="PIRNR" id="PIRNR037219"/>
    </source>
</evidence>
<comment type="miscellaneous">
    <text evidence="11">This protein is similar to the oxygenase domain of eukaryotic nitric oxide synthases but lacks the reductase domain which, in eukaryotes, is responsible for transfer of electrons to the ferric heme during nitric oxide synthesis.</text>
</comment>
<reference evidence="14 15" key="1">
    <citation type="journal article" date="2016" name="Genome Announc.">
        <title>Whole-Genome Sequence of Rummeliibacillus stabekisii Strain PP9 Isolated from Antarctic Soil.</title>
        <authorList>
            <person name="da Mota F.F."/>
            <person name="Vollu R.E."/>
            <person name="Jurelevicius D."/>
            <person name="Seldin L."/>
        </authorList>
    </citation>
    <scope>NUCLEOTIDE SEQUENCE [LARGE SCALE GENOMIC DNA]</scope>
    <source>
        <strain evidence="14 15">PP9</strain>
    </source>
</reference>
<dbReference type="InterPro" id="IPR036119">
    <property type="entry name" value="NOS_N_sf"/>
</dbReference>
<evidence type="ECO:0000256" key="10">
    <source>
        <dbReference type="ARBA" id="ARBA00048713"/>
    </source>
</evidence>
<keyword evidence="6 11" id="KW-0349">Heme</keyword>
<dbReference type="PIRSF" id="PIRSF037219">
    <property type="entry name" value="NOS_oxygenase"/>
    <property type="match status" value="1"/>
</dbReference>
<comment type="catalytic activity">
    <reaction evidence="10">
        <text>3 reduced [flavodoxin] + 2 L-arginine + 4 O2 = 3 oxidized [flavodoxin] + 2 L-citrulline + 2 nitric oxide + 4 H2O + 5 H(+)</text>
        <dbReference type="Rhea" id="RHEA:52324"/>
        <dbReference type="Rhea" id="RHEA-COMP:10622"/>
        <dbReference type="Rhea" id="RHEA-COMP:10623"/>
        <dbReference type="ChEBI" id="CHEBI:15377"/>
        <dbReference type="ChEBI" id="CHEBI:15378"/>
        <dbReference type="ChEBI" id="CHEBI:15379"/>
        <dbReference type="ChEBI" id="CHEBI:16480"/>
        <dbReference type="ChEBI" id="CHEBI:32682"/>
        <dbReference type="ChEBI" id="CHEBI:57618"/>
        <dbReference type="ChEBI" id="CHEBI:57743"/>
        <dbReference type="ChEBI" id="CHEBI:58210"/>
        <dbReference type="EC" id="1.14.14.47"/>
    </reaction>
</comment>
<protein>
    <recommendedName>
        <fullName evidence="5 11">Nitric oxide synthase oxygenase</fullName>
        <ecNumber evidence="4 11">1.14.14.47</ecNumber>
    </recommendedName>
</protein>
<dbReference type="InterPro" id="IPR050607">
    <property type="entry name" value="NOS"/>
</dbReference>
<evidence type="ECO:0000256" key="3">
    <source>
        <dbReference type="ARBA" id="ARBA00005411"/>
    </source>
</evidence>
<keyword evidence="8 11" id="KW-0560">Oxidoreductase</keyword>
<dbReference type="PANTHER" id="PTHR43410:SF1">
    <property type="entry name" value="NITRIC OXIDE SYNTHASE"/>
    <property type="match status" value="1"/>
</dbReference>
<dbReference type="STRING" id="241244.ATY39_15805"/>
<dbReference type="Pfam" id="PF02898">
    <property type="entry name" value="NO_synthase"/>
    <property type="match status" value="1"/>
</dbReference>
<dbReference type="InterPro" id="IPR044940">
    <property type="entry name" value="NOS_dom_2"/>
</dbReference>
<dbReference type="GO" id="GO:0020037">
    <property type="term" value="F:heme binding"/>
    <property type="evidence" value="ECO:0007669"/>
    <property type="project" value="InterPro"/>
</dbReference>
<evidence type="ECO:0000256" key="6">
    <source>
        <dbReference type="ARBA" id="ARBA00022617"/>
    </source>
</evidence>
<dbReference type="GO" id="GO:0046872">
    <property type="term" value="F:metal ion binding"/>
    <property type="evidence" value="ECO:0007669"/>
    <property type="project" value="UniProtKB-KW"/>
</dbReference>
<keyword evidence="7 11" id="KW-0479">Metal-binding</keyword>
<dbReference type="InterPro" id="IPR044944">
    <property type="entry name" value="NOS_dom_3"/>
</dbReference>
<dbReference type="InterPro" id="IPR004030">
    <property type="entry name" value="NOS_N"/>
</dbReference>
<dbReference type="InterPro" id="IPR017142">
    <property type="entry name" value="Nitric_oxide_synthase_Oase-su"/>
</dbReference>
<dbReference type="EC" id="1.14.14.47" evidence="4 11"/>
<evidence type="ECO:0000256" key="5">
    <source>
        <dbReference type="ARBA" id="ARBA00018859"/>
    </source>
</evidence>
<comment type="cofactor">
    <cofactor evidence="1 11 12">
        <name>heme</name>
        <dbReference type="ChEBI" id="CHEBI:30413"/>
    </cofactor>
</comment>
<dbReference type="EMBL" id="CP014806">
    <property type="protein sequence ID" value="AMX00734.1"/>
    <property type="molecule type" value="Genomic_DNA"/>
</dbReference>
<evidence type="ECO:0000256" key="12">
    <source>
        <dbReference type="PIRSR" id="PIRSR037219-1"/>
    </source>
</evidence>
<dbReference type="RefSeq" id="WP_066791417.1">
    <property type="nucleotide sequence ID" value="NZ_CP014806.1"/>
</dbReference>
<gene>
    <name evidence="14" type="ORF">ATY39_15805</name>
</gene>